<comment type="caution">
    <text evidence="1">The sequence shown here is derived from an EMBL/GenBank/DDBJ whole genome shotgun (WGS) entry which is preliminary data.</text>
</comment>
<gene>
    <name evidence="1" type="ORF">RR45_GL000528</name>
</gene>
<evidence type="ECO:0000313" key="2">
    <source>
        <dbReference type="Proteomes" id="UP000218979"/>
    </source>
</evidence>
<name>A0ABX4I5Z3_9LACT</name>
<accession>A0ABX4I5Z3</accession>
<protein>
    <submittedName>
        <fullName evidence="1">Uncharacterized protein</fullName>
    </submittedName>
</protein>
<sequence length="42" mass="4744">MISWTLLKKSDLPLLENFIYRVDIALNCAGASFIAMSSIRKI</sequence>
<organism evidence="1 2">
    <name type="scientific">Pseudolactococcus chungangensis CAU 28 = DSM 22330</name>
    <dbReference type="NCBI Taxonomy" id="1122154"/>
    <lineage>
        <taxon>Bacteria</taxon>
        <taxon>Bacillati</taxon>
        <taxon>Bacillota</taxon>
        <taxon>Bacilli</taxon>
        <taxon>Lactobacillales</taxon>
        <taxon>Streptococcaceae</taxon>
        <taxon>Pseudolactococcus</taxon>
    </lineage>
</organism>
<proteinExistence type="predicted"/>
<keyword evidence="2" id="KW-1185">Reference proteome</keyword>
<dbReference type="Proteomes" id="UP000218979">
    <property type="component" value="Unassembled WGS sequence"/>
</dbReference>
<dbReference type="EMBL" id="JXJT01000015">
    <property type="protein sequence ID" value="PCS02542.1"/>
    <property type="molecule type" value="Genomic_DNA"/>
</dbReference>
<reference evidence="1 2" key="1">
    <citation type="submission" date="2014-12" db="EMBL/GenBank/DDBJ databases">
        <title>Draft genome sequences of 10 type strains of Lactococcus.</title>
        <authorList>
            <person name="Sun Z."/>
            <person name="Zhong Z."/>
            <person name="Liu W."/>
            <person name="Zhang W."/>
            <person name="Zhang H."/>
        </authorList>
    </citation>
    <scope>NUCLEOTIDE SEQUENCE [LARGE SCALE GENOMIC DNA]</scope>
    <source>
        <strain evidence="1 2">DSM 22330</strain>
    </source>
</reference>
<evidence type="ECO:0000313" key="1">
    <source>
        <dbReference type="EMBL" id="PCS02542.1"/>
    </source>
</evidence>